<accession>A0A9D2JVH1</accession>
<dbReference type="GO" id="GO:0006099">
    <property type="term" value="P:tricarboxylic acid cycle"/>
    <property type="evidence" value="ECO:0007669"/>
    <property type="project" value="InterPro"/>
</dbReference>
<dbReference type="GO" id="GO:0005975">
    <property type="term" value="P:carbohydrate metabolic process"/>
    <property type="evidence" value="ECO:0007669"/>
    <property type="project" value="TreeGrafter"/>
</dbReference>
<name>A0A9D2JVH1_9BACT</name>
<keyword evidence="3 5" id="KW-0808">Transferase</keyword>
<dbReference type="InterPro" id="IPR016142">
    <property type="entry name" value="Citrate_synth-like_lrg_a-sub"/>
</dbReference>
<dbReference type="PANTHER" id="PTHR11739">
    <property type="entry name" value="CITRATE SYNTHASE"/>
    <property type="match status" value="1"/>
</dbReference>
<evidence type="ECO:0000256" key="4">
    <source>
        <dbReference type="ARBA" id="ARBA00049288"/>
    </source>
</evidence>
<dbReference type="InterPro" id="IPR036969">
    <property type="entry name" value="Citrate_synthase_sf"/>
</dbReference>
<evidence type="ECO:0000256" key="2">
    <source>
        <dbReference type="ARBA" id="ARBA00010566"/>
    </source>
</evidence>
<dbReference type="AlphaFoldDB" id="A0A9D2JVH1"/>
<evidence type="ECO:0000256" key="3">
    <source>
        <dbReference type="ARBA" id="ARBA00022679"/>
    </source>
</evidence>
<proteinExistence type="inferred from homology"/>
<dbReference type="Gene3D" id="1.10.230.10">
    <property type="entry name" value="Cytochrome P450-Terp, domain 2"/>
    <property type="match status" value="1"/>
</dbReference>
<dbReference type="GO" id="GO:0036440">
    <property type="term" value="F:citrate synthase activity"/>
    <property type="evidence" value="ECO:0007669"/>
    <property type="project" value="UniProtKB-EC"/>
</dbReference>
<organism evidence="7 8">
    <name type="scientific">Candidatus Prevotella avicola</name>
    <dbReference type="NCBI Taxonomy" id="2838738"/>
    <lineage>
        <taxon>Bacteria</taxon>
        <taxon>Pseudomonadati</taxon>
        <taxon>Bacteroidota</taxon>
        <taxon>Bacteroidia</taxon>
        <taxon>Bacteroidales</taxon>
        <taxon>Prevotellaceae</taxon>
        <taxon>Prevotella</taxon>
    </lineage>
</organism>
<evidence type="ECO:0000256" key="6">
    <source>
        <dbReference type="PIRSR" id="PIRSR001369-1"/>
    </source>
</evidence>
<gene>
    <name evidence="7" type="ORF">H9966_04530</name>
</gene>
<evidence type="ECO:0000313" key="7">
    <source>
        <dbReference type="EMBL" id="HIZ69140.1"/>
    </source>
</evidence>
<dbReference type="PRINTS" id="PR00143">
    <property type="entry name" value="CITRTSNTHASE"/>
</dbReference>
<comment type="catalytic activity">
    <reaction evidence="4">
        <text>oxaloacetate + acetyl-CoA + H2O = citrate + CoA + H(+)</text>
        <dbReference type="Rhea" id="RHEA:16845"/>
        <dbReference type="ChEBI" id="CHEBI:15377"/>
        <dbReference type="ChEBI" id="CHEBI:15378"/>
        <dbReference type="ChEBI" id="CHEBI:16452"/>
        <dbReference type="ChEBI" id="CHEBI:16947"/>
        <dbReference type="ChEBI" id="CHEBI:57287"/>
        <dbReference type="ChEBI" id="CHEBI:57288"/>
        <dbReference type="EC" id="2.3.3.16"/>
    </reaction>
</comment>
<feature type="active site" evidence="6">
    <location>
        <position position="325"/>
    </location>
</feature>
<evidence type="ECO:0000313" key="8">
    <source>
        <dbReference type="Proteomes" id="UP000824055"/>
    </source>
</evidence>
<dbReference type="EMBL" id="DXBE01000035">
    <property type="protein sequence ID" value="HIZ69140.1"/>
    <property type="molecule type" value="Genomic_DNA"/>
</dbReference>
<dbReference type="InterPro" id="IPR016143">
    <property type="entry name" value="Citrate_synth-like_sm_a-sub"/>
</dbReference>
<dbReference type="Gene3D" id="1.10.580.10">
    <property type="entry name" value="Citrate Synthase, domain 1"/>
    <property type="match status" value="1"/>
</dbReference>
<dbReference type="SUPFAM" id="SSF48256">
    <property type="entry name" value="Citrate synthase"/>
    <property type="match status" value="1"/>
</dbReference>
<evidence type="ECO:0000256" key="1">
    <source>
        <dbReference type="ARBA" id="ARBA00004751"/>
    </source>
</evidence>
<comment type="pathway">
    <text evidence="1">Carbohydrate metabolism; tricarboxylic acid cycle; isocitrate from oxaloacetate: step 1/2.</text>
</comment>
<protein>
    <recommendedName>
        <fullName evidence="5">Citrate synthase</fullName>
    </recommendedName>
</protein>
<reference evidence="7" key="1">
    <citation type="journal article" date="2021" name="PeerJ">
        <title>Extensive microbial diversity within the chicken gut microbiome revealed by metagenomics and culture.</title>
        <authorList>
            <person name="Gilroy R."/>
            <person name="Ravi A."/>
            <person name="Getino M."/>
            <person name="Pursley I."/>
            <person name="Horton D.L."/>
            <person name="Alikhan N.F."/>
            <person name="Baker D."/>
            <person name="Gharbi K."/>
            <person name="Hall N."/>
            <person name="Watson M."/>
            <person name="Adriaenssens E.M."/>
            <person name="Foster-Nyarko E."/>
            <person name="Jarju S."/>
            <person name="Secka A."/>
            <person name="Antonio M."/>
            <person name="Oren A."/>
            <person name="Chaudhuri R.R."/>
            <person name="La Ragione R."/>
            <person name="Hildebrand F."/>
            <person name="Pallen M.J."/>
        </authorList>
    </citation>
    <scope>NUCLEOTIDE SEQUENCE</scope>
    <source>
        <strain evidence="7">ChiHecec3B27-8219</strain>
    </source>
</reference>
<dbReference type="GO" id="GO:0005829">
    <property type="term" value="C:cytosol"/>
    <property type="evidence" value="ECO:0007669"/>
    <property type="project" value="TreeGrafter"/>
</dbReference>
<dbReference type="NCBIfam" id="NF010635">
    <property type="entry name" value="PRK14032.1"/>
    <property type="match status" value="1"/>
</dbReference>
<dbReference type="PIRSF" id="PIRSF001369">
    <property type="entry name" value="Citrate_synth"/>
    <property type="match status" value="1"/>
</dbReference>
<sequence>MKKEYLIYKLSDAVKSTCKIDKENFSKYGVKRGLRNEDGSGVLVGLTNIGNVVGYERDAEGKLRPTQGKLYYRGYELDDLVSPLLAEKRFGFEEVAYLLLSGELPDKEELAAFSELLNDNMPLDHRTTVHIIDLEGSNIMNILARCVLEMYTFDPNPDDVSRDNLMRQSIELIAKIPTIVAYAYNIYRHSVRGRSLHIRRPLEGKSIAENFLYMLKHNNYTELDARMLDLLLIIQAEHGGGNNSTFTVRVTSSTRTDTYSSIAAGIGSLKGPLHGGANIKVINMFHHLKEQIKDWKNVDELDTYLKRMLNKEAYDKSGLIYGLGHAVYTLSDPRAVELKRLAGELAKEKGRVEEYEFLKLIEERGIKCLEERRKGGKPVCANLDFYSGFIYEMIGLPPEIYTPIFAMARIVGWTAHRIEELNFDGRRIIRPAYRNVQEEKEYTPLAER</sequence>
<comment type="similarity">
    <text evidence="2 5">Belongs to the citrate synthase family.</text>
</comment>
<dbReference type="InterPro" id="IPR002020">
    <property type="entry name" value="Citrate_synthase"/>
</dbReference>
<dbReference type="Proteomes" id="UP000824055">
    <property type="component" value="Unassembled WGS sequence"/>
</dbReference>
<dbReference type="Pfam" id="PF00285">
    <property type="entry name" value="Citrate_synt"/>
    <property type="match status" value="1"/>
</dbReference>
<reference evidence="7" key="2">
    <citation type="submission" date="2021-04" db="EMBL/GenBank/DDBJ databases">
        <authorList>
            <person name="Gilroy R."/>
        </authorList>
    </citation>
    <scope>NUCLEOTIDE SEQUENCE</scope>
    <source>
        <strain evidence="7">ChiHecec3B27-8219</strain>
    </source>
</reference>
<feature type="active site" evidence="6">
    <location>
        <position position="384"/>
    </location>
</feature>
<comment type="caution">
    <text evidence="7">The sequence shown here is derived from an EMBL/GenBank/DDBJ whole genome shotgun (WGS) entry which is preliminary data.</text>
</comment>
<dbReference type="InterPro" id="IPR024176">
    <property type="entry name" value="Citrate_synthase_bac-typ"/>
</dbReference>
<dbReference type="PANTHER" id="PTHR11739:SF4">
    <property type="entry name" value="CITRATE SYNTHASE, PEROXISOMAL"/>
    <property type="match status" value="1"/>
</dbReference>
<evidence type="ECO:0000256" key="5">
    <source>
        <dbReference type="PIRNR" id="PIRNR001369"/>
    </source>
</evidence>